<dbReference type="AlphaFoldDB" id="A0A7S3MVG3"/>
<dbReference type="EMBL" id="HBIH01017735">
    <property type="protein sequence ID" value="CAE0326502.1"/>
    <property type="molecule type" value="Transcribed_RNA"/>
</dbReference>
<reference evidence="1" key="1">
    <citation type="submission" date="2021-01" db="EMBL/GenBank/DDBJ databases">
        <authorList>
            <person name="Corre E."/>
            <person name="Pelletier E."/>
            <person name="Niang G."/>
            <person name="Scheremetjew M."/>
            <person name="Finn R."/>
            <person name="Kale V."/>
            <person name="Holt S."/>
            <person name="Cochrane G."/>
            <person name="Meng A."/>
            <person name="Brown T."/>
            <person name="Cohen L."/>
        </authorList>
    </citation>
    <scope>NUCLEOTIDE SEQUENCE</scope>
    <source>
        <strain evidence="1">S3</strain>
    </source>
</reference>
<protein>
    <submittedName>
        <fullName evidence="1">Uncharacterized protein</fullName>
    </submittedName>
</protein>
<accession>A0A7S3MVG3</accession>
<proteinExistence type="predicted"/>
<evidence type="ECO:0000313" key="1">
    <source>
        <dbReference type="EMBL" id="CAE0326502.1"/>
    </source>
</evidence>
<sequence length="111" mass="12479">MVSAEGLVEGCSLVHAQEHELDTKQLGNVGVIESLVYVTVHSVVETLSQELEREWVFRQRLALYERSKVQLLVRDIFSNVLVNSECCLLGSSVRGVVLVKINHPDFVLFQV</sequence>
<gene>
    <name evidence="1" type="ORF">SINC0208_LOCUS7129</name>
</gene>
<organism evidence="1">
    <name type="scientific">Strombidium inclinatum</name>
    <dbReference type="NCBI Taxonomy" id="197538"/>
    <lineage>
        <taxon>Eukaryota</taxon>
        <taxon>Sar</taxon>
        <taxon>Alveolata</taxon>
        <taxon>Ciliophora</taxon>
        <taxon>Intramacronucleata</taxon>
        <taxon>Spirotrichea</taxon>
        <taxon>Oligotrichia</taxon>
        <taxon>Strombidiidae</taxon>
        <taxon>Strombidium</taxon>
    </lineage>
</organism>
<name>A0A7S3MVG3_9SPIT</name>